<comment type="caution">
    <text evidence="1">The sequence shown here is derived from an EMBL/GenBank/DDBJ whole genome shotgun (WGS) entry which is preliminary data.</text>
</comment>
<name>A0A401IC46_APHSA</name>
<sequence>MARLEPHTLQMQISRMFEQGQSFFCAIKVQDWLREQKEDPNAYEILFHPQPAPANSSLTTLVTIELRRRDGEPVDPWLQEEVNQSS</sequence>
<keyword evidence="2" id="KW-1185">Reference proteome</keyword>
<evidence type="ECO:0000313" key="2">
    <source>
        <dbReference type="Proteomes" id="UP000287247"/>
    </source>
</evidence>
<dbReference type="Proteomes" id="UP000287247">
    <property type="component" value="Unassembled WGS sequence"/>
</dbReference>
<accession>A0A401IC46</accession>
<dbReference type="AlphaFoldDB" id="A0A401IC46"/>
<evidence type="ECO:0000313" key="1">
    <source>
        <dbReference type="EMBL" id="GBF78837.1"/>
    </source>
</evidence>
<dbReference type="RefSeq" id="WP_124969917.1">
    <property type="nucleotide sequence ID" value="NZ_BDQK01000001.1"/>
</dbReference>
<organism evidence="1 2">
    <name type="scientific">Aphanothece sacrum FPU1</name>
    <dbReference type="NCBI Taxonomy" id="1920663"/>
    <lineage>
        <taxon>Bacteria</taxon>
        <taxon>Bacillati</taxon>
        <taxon>Cyanobacteriota</taxon>
        <taxon>Cyanophyceae</taxon>
        <taxon>Oscillatoriophycideae</taxon>
        <taxon>Chroococcales</taxon>
        <taxon>Aphanothecaceae</taxon>
        <taxon>Aphanothece</taxon>
    </lineage>
</organism>
<protein>
    <submittedName>
        <fullName evidence="1">Uncharacterized protein</fullName>
    </submittedName>
</protein>
<dbReference type="OrthoDB" id="487576at2"/>
<dbReference type="EMBL" id="BDQK01000001">
    <property type="protein sequence ID" value="GBF78837.1"/>
    <property type="molecule type" value="Genomic_DNA"/>
</dbReference>
<reference evidence="2" key="1">
    <citation type="submission" date="2017-05" db="EMBL/GenBank/DDBJ databases">
        <title>Physiological properties and genetic analysis related to exopolysaccharide production of fresh-water unicellular cyanobacterium Aphanothece sacrum, Suizenji Nori, that has been cultured as a food source in Japan.</title>
        <authorList>
            <person name="Kanesaki Y."/>
            <person name="Yoshikawa S."/>
            <person name="Ohki K."/>
        </authorList>
    </citation>
    <scope>NUCLEOTIDE SEQUENCE [LARGE SCALE GENOMIC DNA]</scope>
    <source>
        <strain evidence="2">FPU1</strain>
    </source>
</reference>
<gene>
    <name evidence="1" type="ORF">AsFPU1_0227</name>
</gene>
<proteinExistence type="predicted"/>